<dbReference type="SMART" id="SM00387">
    <property type="entry name" value="HATPase_c"/>
    <property type="match status" value="1"/>
</dbReference>
<dbReference type="AlphaFoldDB" id="A0A8J6IUH4"/>
<feature type="transmembrane region" description="Helical" evidence="15">
    <location>
        <begin position="12"/>
        <end position="36"/>
    </location>
</feature>
<dbReference type="GO" id="GO:0000155">
    <property type="term" value="F:phosphorelay sensor kinase activity"/>
    <property type="evidence" value="ECO:0007669"/>
    <property type="project" value="InterPro"/>
</dbReference>
<evidence type="ECO:0000256" key="11">
    <source>
        <dbReference type="ARBA" id="ARBA00022840"/>
    </source>
</evidence>
<dbReference type="Pfam" id="PF00672">
    <property type="entry name" value="HAMP"/>
    <property type="match status" value="1"/>
</dbReference>
<keyword evidence="6" id="KW-0597">Phosphoprotein</keyword>
<dbReference type="EC" id="2.7.13.3" evidence="3"/>
<evidence type="ECO:0000313" key="18">
    <source>
        <dbReference type="EMBL" id="MBC3765858.1"/>
    </source>
</evidence>
<dbReference type="GO" id="GO:0005524">
    <property type="term" value="F:ATP binding"/>
    <property type="evidence" value="ECO:0007669"/>
    <property type="project" value="UniProtKB-KW"/>
</dbReference>
<dbReference type="InterPro" id="IPR004358">
    <property type="entry name" value="Sig_transdc_His_kin-like_C"/>
</dbReference>
<evidence type="ECO:0000256" key="1">
    <source>
        <dbReference type="ARBA" id="ARBA00000085"/>
    </source>
</evidence>
<keyword evidence="10 18" id="KW-0418">Kinase</keyword>
<evidence type="ECO:0000256" key="10">
    <source>
        <dbReference type="ARBA" id="ARBA00022777"/>
    </source>
</evidence>
<evidence type="ECO:0000256" key="9">
    <source>
        <dbReference type="ARBA" id="ARBA00022741"/>
    </source>
</evidence>
<dbReference type="InterPro" id="IPR003594">
    <property type="entry name" value="HATPase_dom"/>
</dbReference>
<dbReference type="PROSITE" id="PS50885">
    <property type="entry name" value="HAMP"/>
    <property type="match status" value="1"/>
</dbReference>
<proteinExistence type="predicted"/>
<reference evidence="18" key="1">
    <citation type="journal article" date="2018" name="Int. J. Syst. Evol. Microbiol.">
        <title>Neptunicella marina gen. nov., sp. nov., isolated from surface seawater.</title>
        <authorList>
            <person name="Liu X."/>
            <person name="Lai Q."/>
            <person name="Du Y."/>
            <person name="Zhang X."/>
            <person name="Liu Z."/>
            <person name="Sun F."/>
            <person name="Shao Z."/>
        </authorList>
    </citation>
    <scope>NUCLEOTIDE SEQUENCE</scope>
    <source>
        <strain evidence="18">S27-2</strain>
    </source>
</reference>
<dbReference type="Proteomes" id="UP000601768">
    <property type="component" value="Unassembled WGS sequence"/>
</dbReference>
<evidence type="ECO:0000256" key="6">
    <source>
        <dbReference type="ARBA" id="ARBA00022553"/>
    </source>
</evidence>
<evidence type="ECO:0000256" key="7">
    <source>
        <dbReference type="ARBA" id="ARBA00022679"/>
    </source>
</evidence>
<dbReference type="PRINTS" id="PR00344">
    <property type="entry name" value="BCTRLSENSOR"/>
</dbReference>
<dbReference type="SUPFAM" id="SSF158472">
    <property type="entry name" value="HAMP domain-like"/>
    <property type="match status" value="1"/>
</dbReference>
<evidence type="ECO:0000256" key="5">
    <source>
        <dbReference type="ARBA" id="ARBA00022519"/>
    </source>
</evidence>
<evidence type="ECO:0000256" key="8">
    <source>
        <dbReference type="ARBA" id="ARBA00022692"/>
    </source>
</evidence>
<dbReference type="Gene3D" id="3.30.565.10">
    <property type="entry name" value="Histidine kinase-like ATPase, C-terminal domain"/>
    <property type="match status" value="1"/>
</dbReference>
<comment type="catalytic activity">
    <reaction evidence="1">
        <text>ATP + protein L-histidine = ADP + protein N-phospho-L-histidine.</text>
        <dbReference type="EC" id="2.7.13.3"/>
    </reaction>
</comment>
<evidence type="ECO:0000256" key="4">
    <source>
        <dbReference type="ARBA" id="ARBA00022475"/>
    </source>
</evidence>
<dbReference type="PROSITE" id="PS50109">
    <property type="entry name" value="HIS_KIN"/>
    <property type="match status" value="1"/>
</dbReference>
<dbReference type="SMART" id="SM00388">
    <property type="entry name" value="HisKA"/>
    <property type="match status" value="1"/>
</dbReference>
<dbReference type="CDD" id="cd00082">
    <property type="entry name" value="HisKA"/>
    <property type="match status" value="1"/>
</dbReference>
<comment type="subcellular location">
    <subcellularLocation>
        <location evidence="2">Cell inner membrane</location>
        <topology evidence="2">Multi-pass membrane protein</topology>
    </subcellularLocation>
</comment>
<keyword evidence="19" id="KW-1185">Reference proteome</keyword>
<dbReference type="PANTHER" id="PTHR44936:SF5">
    <property type="entry name" value="SENSOR HISTIDINE KINASE ENVZ"/>
    <property type="match status" value="1"/>
</dbReference>
<evidence type="ECO:0000259" key="16">
    <source>
        <dbReference type="PROSITE" id="PS50109"/>
    </source>
</evidence>
<dbReference type="Pfam" id="PF02518">
    <property type="entry name" value="HATPase_c"/>
    <property type="match status" value="1"/>
</dbReference>
<keyword evidence="13" id="KW-0902">Two-component regulatory system</keyword>
<keyword evidence="12 15" id="KW-1133">Transmembrane helix</keyword>
<dbReference type="InterPro" id="IPR036890">
    <property type="entry name" value="HATPase_C_sf"/>
</dbReference>
<protein>
    <recommendedName>
        <fullName evidence="3">histidine kinase</fullName>
        <ecNumber evidence="3">2.7.13.3</ecNumber>
    </recommendedName>
</protein>
<evidence type="ECO:0000256" key="2">
    <source>
        <dbReference type="ARBA" id="ARBA00004429"/>
    </source>
</evidence>
<dbReference type="RefSeq" id="WP_186506319.1">
    <property type="nucleotide sequence ID" value="NZ_JACNEP010000005.1"/>
</dbReference>
<evidence type="ECO:0000256" key="12">
    <source>
        <dbReference type="ARBA" id="ARBA00022989"/>
    </source>
</evidence>
<feature type="domain" description="HAMP" evidence="17">
    <location>
        <begin position="169"/>
        <end position="221"/>
    </location>
</feature>
<dbReference type="InterPro" id="IPR050980">
    <property type="entry name" value="2C_sensor_his_kinase"/>
</dbReference>
<dbReference type="InterPro" id="IPR003660">
    <property type="entry name" value="HAMP_dom"/>
</dbReference>
<feature type="domain" description="Histidine kinase" evidence="16">
    <location>
        <begin position="229"/>
        <end position="431"/>
    </location>
</feature>
<dbReference type="Gene3D" id="1.10.287.130">
    <property type="match status" value="1"/>
</dbReference>
<accession>A0A8J6IUH4</accession>
<dbReference type="SUPFAM" id="SSF55874">
    <property type="entry name" value="ATPase domain of HSP90 chaperone/DNA topoisomerase II/histidine kinase"/>
    <property type="match status" value="1"/>
</dbReference>
<name>A0A8J6IUH4_9ALTE</name>
<dbReference type="GO" id="GO:0005886">
    <property type="term" value="C:plasma membrane"/>
    <property type="evidence" value="ECO:0007669"/>
    <property type="project" value="UniProtKB-SubCell"/>
</dbReference>
<keyword evidence="5" id="KW-0997">Cell inner membrane</keyword>
<dbReference type="Pfam" id="PF00512">
    <property type="entry name" value="HisKA"/>
    <property type="match status" value="1"/>
</dbReference>
<keyword evidence="11" id="KW-0067">ATP-binding</keyword>
<dbReference type="InterPro" id="IPR036097">
    <property type="entry name" value="HisK_dim/P_sf"/>
</dbReference>
<dbReference type="SUPFAM" id="SSF47384">
    <property type="entry name" value="Homodimeric domain of signal transducing histidine kinase"/>
    <property type="match status" value="1"/>
</dbReference>
<dbReference type="InterPro" id="IPR003661">
    <property type="entry name" value="HisK_dim/P_dom"/>
</dbReference>
<dbReference type="EMBL" id="JACNEP010000005">
    <property type="protein sequence ID" value="MBC3765858.1"/>
    <property type="molecule type" value="Genomic_DNA"/>
</dbReference>
<gene>
    <name evidence="18" type="primary">envZ</name>
    <name evidence="18" type="ORF">H8B19_08215</name>
</gene>
<sequence>MHILPRSAFGQTVLLIGMLLLINQVVSYISVTYYFIHPSYQQINSLLAKQVNLVYLNPQQLRSIDGRNRLFRATGIKVFDQRQAELNGIGDSIYYRVLSNEMSRLLGGEAEVRVASGDPYVFWIRGPQNPYIWIMVPMIGVRNFDISPLTIYLMVIGILSVAGGWIFVRRLNRPLRALQQAALDVGRGTFPQPLKEEGSSEIRSVTRAFNQMSKGIKQLEDDRALLTAGISHDLRTPLTRIRLSTEMLPDDQQWIRDGINSDIEDMNEIIDQFINYVRQDQQEKVETANINKLLEDVVKSRDREDDHHIELNLEEVPDVQVRKVAIKRVIDNLLENAFRYGSNKVQIHSGFNKKRREVFFILRDFGPGIEENLIDNLFQPFTQGDKARGSLGSGLGLAIIKRIVDMHSGEITLSNHEEGGLQAQVSLPVSQSFFKPSR</sequence>
<keyword evidence="14 15" id="KW-0472">Membrane</keyword>
<dbReference type="SMART" id="SM00304">
    <property type="entry name" value="HAMP"/>
    <property type="match status" value="1"/>
</dbReference>
<organism evidence="18 19">
    <name type="scientific">Neptunicella marina</name>
    <dbReference type="NCBI Taxonomy" id="2125989"/>
    <lineage>
        <taxon>Bacteria</taxon>
        <taxon>Pseudomonadati</taxon>
        <taxon>Pseudomonadota</taxon>
        <taxon>Gammaproteobacteria</taxon>
        <taxon>Alteromonadales</taxon>
        <taxon>Alteromonadaceae</taxon>
        <taxon>Neptunicella</taxon>
    </lineage>
</organism>
<reference evidence="18" key="2">
    <citation type="submission" date="2020-08" db="EMBL/GenBank/DDBJ databases">
        <authorList>
            <person name="Lai Q."/>
        </authorList>
    </citation>
    <scope>NUCLEOTIDE SEQUENCE</scope>
    <source>
        <strain evidence="18">S27-2</strain>
    </source>
</reference>
<dbReference type="NCBIfam" id="NF007004">
    <property type="entry name" value="PRK09467.1"/>
    <property type="match status" value="1"/>
</dbReference>
<keyword evidence="7 18" id="KW-0808">Transferase</keyword>
<dbReference type="CDD" id="cd06225">
    <property type="entry name" value="HAMP"/>
    <property type="match status" value="1"/>
</dbReference>
<keyword evidence="9" id="KW-0547">Nucleotide-binding</keyword>
<evidence type="ECO:0000313" key="19">
    <source>
        <dbReference type="Proteomes" id="UP000601768"/>
    </source>
</evidence>
<dbReference type="FunFam" id="1.10.287.130:FF:000006">
    <property type="entry name" value="Osmolarity two-component histidine kinase EnvZ"/>
    <property type="match status" value="1"/>
</dbReference>
<evidence type="ECO:0000259" key="17">
    <source>
        <dbReference type="PROSITE" id="PS50885"/>
    </source>
</evidence>
<keyword evidence="8 15" id="KW-0812">Transmembrane</keyword>
<dbReference type="InterPro" id="IPR005467">
    <property type="entry name" value="His_kinase_dom"/>
</dbReference>
<comment type="caution">
    <text evidence="18">The sequence shown here is derived from an EMBL/GenBank/DDBJ whole genome shotgun (WGS) entry which is preliminary data.</text>
</comment>
<evidence type="ECO:0000256" key="13">
    <source>
        <dbReference type="ARBA" id="ARBA00023012"/>
    </source>
</evidence>
<evidence type="ECO:0000256" key="14">
    <source>
        <dbReference type="ARBA" id="ARBA00023136"/>
    </source>
</evidence>
<keyword evidence="4" id="KW-1003">Cell membrane</keyword>
<evidence type="ECO:0000256" key="15">
    <source>
        <dbReference type="SAM" id="Phobius"/>
    </source>
</evidence>
<dbReference type="PANTHER" id="PTHR44936">
    <property type="entry name" value="SENSOR PROTEIN CREC"/>
    <property type="match status" value="1"/>
</dbReference>
<evidence type="ECO:0000256" key="3">
    <source>
        <dbReference type="ARBA" id="ARBA00012438"/>
    </source>
</evidence>
<feature type="transmembrane region" description="Helical" evidence="15">
    <location>
        <begin position="149"/>
        <end position="168"/>
    </location>
</feature>